<evidence type="ECO:0000313" key="2">
    <source>
        <dbReference type="EMBL" id="GIY13173.1"/>
    </source>
</evidence>
<organism evidence="2 3">
    <name type="scientific">Caerostris darwini</name>
    <dbReference type="NCBI Taxonomy" id="1538125"/>
    <lineage>
        <taxon>Eukaryota</taxon>
        <taxon>Metazoa</taxon>
        <taxon>Ecdysozoa</taxon>
        <taxon>Arthropoda</taxon>
        <taxon>Chelicerata</taxon>
        <taxon>Arachnida</taxon>
        <taxon>Araneae</taxon>
        <taxon>Araneomorphae</taxon>
        <taxon>Entelegynae</taxon>
        <taxon>Araneoidea</taxon>
        <taxon>Araneidae</taxon>
        <taxon>Caerostris</taxon>
    </lineage>
</organism>
<evidence type="ECO:0000313" key="3">
    <source>
        <dbReference type="Proteomes" id="UP001054837"/>
    </source>
</evidence>
<reference evidence="2 3" key="1">
    <citation type="submission" date="2021-06" db="EMBL/GenBank/DDBJ databases">
        <title>Caerostris darwini draft genome.</title>
        <authorList>
            <person name="Kono N."/>
            <person name="Arakawa K."/>
        </authorList>
    </citation>
    <scope>NUCLEOTIDE SEQUENCE [LARGE SCALE GENOMIC DNA]</scope>
</reference>
<accession>A0AAV4QZJ7</accession>
<keyword evidence="3" id="KW-1185">Reference proteome</keyword>
<proteinExistence type="predicted"/>
<comment type="caution">
    <text evidence="2">The sequence shown here is derived from an EMBL/GenBank/DDBJ whole genome shotgun (WGS) entry which is preliminary data.</text>
</comment>
<feature type="region of interest" description="Disordered" evidence="1">
    <location>
        <begin position="1"/>
        <end position="32"/>
    </location>
</feature>
<protein>
    <submittedName>
        <fullName evidence="2">Uncharacterized protein</fullName>
    </submittedName>
</protein>
<evidence type="ECO:0000256" key="1">
    <source>
        <dbReference type="SAM" id="MobiDB-lite"/>
    </source>
</evidence>
<feature type="compositionally biased region" description="Basic and acidic residues" evidence="1">
    <location>
        <begin position="1"/>
        <end position="11"/>
    </location>
</feature>
<dbReference type="Proteomes" id="UP001054837">
    <property type="component" value="Unassembled WGS sequence"/>
</dbReference>
<gene>
    <name evidence="2" type="ORF">CDAR_114881</name>
</gene>
<dbReference type="AlphaFoldDB" id="A0AAV4QZJ7"/>
<name>A0AAV4QZJ7_9ARAC</name>
<sequence>MITVKVHDTGKQENGIGNTSDPERSSADQSQEDFMHALSSLPPPWENISCNLPIPNDSEKRRTGGGDICSTVLYYNHYIDSIIHLIVLDESCNQWLIQWQKQLHLVFPPLVPRGTNGVRECTKERGARKGLPHMLLSCQPFRRM</sequence>
<dbReference type="EMBL" id="BPLQ01005184">
    <property type="protein sequence ID" value="GIY13173.1"/>
    <property type="molecule type" value="Genomic_DNA"/>
</dbReference>